<dbReference type="OrthoDB" id="4509045at2759"/>
<dbReference type="RefSeq" id="XP_043163523.1">
    <property type="nucleotide sequence ID" value="XM_043307588.1"/>
</dbReference>
<protein>
    <recommendedName>
        <fullName evidence="4">Protein kinase domain-containing protein</fullName>
    </recommendedName>
</protein>
<reference evidence="2 3" key="1">
    <citation type="submission" date="2018-10" db="EMBL/GenBank/DDBJ databases">
        <title>Pan-genome distribution and transcriptional activeness of fungal secondary metabolism genes in Aspergillus section Fumigati.</title>
        <authorList>
            <person name="Takahashi H."/>
            <person name="Umemura M."/>
            <person name="Ninomiya A."/>
            <person name="Kusuya Y."/>
            <person name="Urayama S."/>
            <person name="Shimizu M."/>
            <person name="Watanabe A."/>
            <person name="Kamei K."/>
            <person name="Yaguchi T."/>
            <person name="Hagiwara D."/>
        </authorList>
    </citation>
    <scope>NUCLEOTIDE SEQUENCE [LARGE SCALE GENOMIC DNA]</scope>
    <source>
        <strain evidence="2 3">IFM 55266</strain>
    </source>
</reference>
<dbReference type="AlphaFoldDB" id="A0A9P3BK19"/>
<proteinExistence type="predicted"/>
<evidence type="ECO:0000256" key="1">
    <source>
        <dbReference type="SAM" id="MobiDB-lite"/>
    </source>
</evidence>
<dbReference type="Proteomes" id="UP001043456">
    <property type="component" value="Unassembled WGS sequence"/>
</dbReference>
<accession>A0A9P3BK19</accession>
<gene>
    <name evidence="2" type="ORF">Asppvi_002055</name>
</gene>
<dbReference type="GeneID" id="67000667"/>
<comment type="caution">
    <text evidence="2">The sequence shown here is derived from an EMBL/GenBank/DDBJ whole genome shotgun (WGS) entry which is preliminary data.</text>
</comment>
<feature type="region of interest" description="Disordered" evidence="1">
    <location>
        <begin position="25"/>
        <end position="58"/>
    </location>
</feature>
<organism evidence="2 3">
    <name type="scientific">Aspergillus pseudoviridinutans</name>
    <dbReference type="NCBI Taxonomy" id="1517512"/>
    <lineage>
        <taxon>Eukaryota</taxon>
        <taxon>Fungi</taxon>
        <taxon>Dikarya</taxon>
        <taxon>Ascomycota</taxon>
        <taxon>Pezizomycotina</taxon>
        <taxon>Eurotiomycetes</taxon>
        <taxon>Eurotiomycetidae</taxon>
        <taxon>Eurotiales</taxon>
        <taxon>Aspergillaceae</taxon>
        <taxon>Aspergillus</taxon>
        <taxon>Aspergillus subgen. Fumigati</taxon>
    </lineage>
</organism>
<dbReference type="EMBL" id="BHVY01000018">
    <property type="protein sequence ID" value="GIJ92777.1"/>
    <property type="molecule type" value="Genomic_DNA"/>
</dbReference>
<name>A0A9P3BK19_9EURO</name>
<dbReference type="SUPFAM" id="SSF56112">
    <property type="entry name" value="Protein kinase-like (PK-like)"/>
    <property type="match status" value="1"/>
</dbReference>
<evidence type="ECO:0008006" key="4">
    <source>
        <dbReference type="Google" id="ProtNLM"/>
    </source>
</evidence>
<feature type="compositionally biased region" description="Polar residues" evidence="1">
    <location>
        <begin position="39"/>
        <end position="56"/>
    </location>
</feature>
<keyword evidence="3" id="KW-1185">Reference proteome</keyword>
<dbReference type="InterPro" id="IPR011009">
    <property type="entry name" value="Kinase-like_dom_sf"/>
</dbReference>
<dbReference type="Gene3D" id="1.10.510.10">
    <property type="entry name" value="Transferase(Phosphotransferase) domain 1"/>
    <property type="match status" value="1"/>
</dbReference>
<sequence>MPATRKDVRGTVWFGKARLPVALTENAPVLDPSDRTRADQPSNRSLSSPKVSTQRQSTHHPVLREIVLQDPWEMYEPCASIFYGRPMILARHRTCKMDFIHVQVCTVERSTIEVMIQAIDQHAHRSFPRLLNVLQHGKHYYFMWEPIEFSLNEVIASTCQITEKELAQIIWPVLKGLRFLRDQGRELASLTPRDILFTEGGSVKIAGVENSRKFDSSKADAMASNLSALVAIVERLMRKNGADFTWSPDALGFKAVLAERTSARSLDDLLRHPYFGHMDGEGGLTLLVRLVNKTAYHEVKVCRAIPSCNAETDSKSVGMSTR</sequence>
<evidence type="ECO:0000313" key="2">
    <source>
        <dbReference type="EMBL" id="GIJ92777.1"/>
    </source>
</evidence>
<evidence type="ECO:0000313" key="3">
    <source>
        <dbReference type="Proteomes" id="UP001043456"/>
    </source>
</evidence>